<reference evidence="2 3" key="1">
    <citation type="journal article" date="2014" name="Proc. Natl. Acad. Sci. U.S.A.">
        <title>Trajectory and genomic determinants of fungal-pathogen speciation and host adaptation.</title>
        <authorList>
            <person name="Hu X."/>
            <person name="Xiao G."/>
            <person name="Zheng P."/>
            <person name="Shang Y."/>
            <person name="Su Y."/>
            <person name="Zhang X."/>
            <person name="Liu X."/>
            <person name="Zhan S."/>
            <person name="St Leger R.J."/>
            <person name="Wang C."/>
        </authorList>
    </citation>
    <scope>NUCLEOTIDE SEQUENCE [LARGE SCALE GENOMIC DNA]</scope>
    <source>
        <strain evidence="2 3">ARSEF 549</strain>
    </source>
</reference>
<dbReference type="VEuPathDB" id="FungiDB:MAN_04743"/>
<dbReference type="EMBL" id="AZNF01000005">
    <property type="protein sequence ID" value="KID66462.1"/>
    <property type="molecule type" value="Genomic_DNA"/>
</dbReference>
<evidence type="ECO:0000256" key="1">
    <source>
        <dbReference type="SAM" id="MobiDB-lite"/>
    </source>
</evidence>
<feature type="region of interest" description="Disordered" evidence="1">
    <location>
        <begin position="45"/>
        <end position="66"/>
    </location>
</feature>
<keyword evidence="3" id="KW-1185">Reference proteome</keyword>
<dbReference type="AlphaFoldDB" id="A0A0B4FF06"/>
<proteinExistence type="predicted"/>
<evidence type="ECO:0000313" key="2">
    <source>
        <dbReference type="EMBL" id="KID66462.1"/>
    </source>
</evidence>
<evidence type="ECO:0000313" key="3">
    <source>
        <dbReference type="Proteomes" id="UP000031186"/>
    </source>
</evidence>
<dbReference type="HOGENOM" id="CLU_119151_0_0_1"/>
<feature type="non-terminal residue" evidence="2">
    <location>
        <position position="1"/>
    </location>
</feature>
<dbReference type="PROSITE" id="PS51257">
    <property type="entry name" value="PROKAR_LIPOPROTEIN"/>
    <property type="match status" value="1"/>
</dbReference>
<protein>
    <submittedName>
        <fullName evidence="2">Uncharacterized protein</fullName>
    </submittedName>
</protein>
<feature type="compositionally biased region" description="Low complexity" evidence="1">
    <location>
        <begin position="51"/>
        <end position="65"/>
    </location>
</feature>
<comment type="caution">
    <text evidence="2">The sequence shown here is derived from an EMBL/GenBank/DDBJ whole genome shotgun (WGS) entry which is preliminary data.</text>
</comment>
<organism evidence="2 3">
    <name type="scientific">Metarhizium anisopliae (strain ARSEF 549)</name>
    <dbReference type="NCBI Taxonomy" id="3151832"/>
    <lineage>
        <taxon>Eukaryota</taxon>
        <taxon>Fungi</taxon>
        <taxon>Dikarya</taxon>
        <taxon>Ascomycota</taxon>
        <taxon>Pezizomycotina</taxon>
        <taxon>Sordariomycetes</taxon>
        <taxon>Hypocreomycetidae</taxon>
        <taxon>Hypocreales</taxon>
        <taxon>Clavicipitaceae</taxon>
        <taxon>Metarhizium</taxon>
    </lineage>
</organism>
<name>A0A0B4FF06_METAF</name>
<gene>
    <name evidence="2" type="ORF">MAN_04743</name>
</gene>
<accession>A0A0B4FF06</accession>
<dbReference type="Proteomes" id="UP000031186">
    <property type="component" value="Unassembled WGS sequence"/>
</dbReference>
<sequence>MRLDGRAQPNGARCATASAPTAAGCRVRTAATYGPVAVAVAVARSGRSTGPSRPAATSTSSATRRVQMAGNPTYHVAARNRNGVGARLDVSRTCASDARALNLAAAATAHGVAGPRCAGRCRLPARASDGVCRIPGYQAALEDPDSGVCPVLLTRPMGLSELVLSKTKVPAHLCWTALAMIT</sequence>